<proteinExistence type="predicted"/>
<dbReference type="AlphaFoldDB" id="G3H6A5"/>
<dbReference type="Proteomes" id="UP000001075">
    <property type="component" value="Unassembled WGS sequence"/>
</dbReference>
<accession>G3H6A5</accession>
<evidence type="ECO:0000313" key="2">
    <source>
        <dbReference type="Proteomes" id="UP000001075"/>
    </source>
</evidence>
<reference evidence="2" key="1">
    <citation type="journal article" date="2011" name="Nat. Biotechnol.">
        <title>The genomic sequence of the Chinese hamster ovary (CHO)-K1 cell line.</title>
        <authorList>
            <person name="Xu X."/>
            <person name="Nagarajan H."/>
            <person name="Lewis N.E."/>
            <person name="Pan S."/>
            <person name="Cai Z."/>
            <person name="Liu X."/>
            <person name="Chen W."/>
            <person name="Xie M."/>
            <person name="Wang W."/>
            <person name="Hammond S."/>
            <person name="Andersen M.R."/>
            <person name="Neff N."/>
            <person name="Passarelli B."/>
            <person name="Koh W."/>
            <person name="Fan H.C."/>
            <person name="Wang J."/>
            <person name="Gui Y."/>
            <person name="Lee K.H."/>
            <person name="Betenbaugh M.J."/>
            <person name="Quake S.R."/>
            <person name="Famili I."/>
            <person name="Palsson B.O."/>
            <person name="Wang J."/>
        </authorList>
    </citation>
    <scope>NUCLEOTIDE SEQUENCE [LARGE SCALE GENOMIC DNA]</scope>
    <source>
        <strain evidence="2">CHO K1 cell line</strain>
    </source>
</reference>
<evidence type="ECO:0000313" key="1">
    <source>
        <dbReference type="EMBL" id="EGV96176.1"/>
    </source>
</evidence>
<sequence length="58" mass="6632">MTQWLRAPVFLFCFVLFFGFSRQGFSVALEAVLELALVDQAGLELTEIRLPLPPECWD</sequence>
<dbReference type="EMBL" id="JH000173">
    <property type="protein sequence ID" value="EGV96176.1"/>
    <property type="molecule type" value="Genomic_DNA"/>
</dbReference>
<protein>
    <submittedName>
        <fullName evidence="1">Uncharacterized protein</fullName>
    </submittedName>
</protein>
<name>G3H6A5_CRIGR</name>
<organism evidence="1 2">
    <name type="scientific">Cricetulus griseus</name>
    <name type="common">Chinese hamster</name>
    <name type="synonym">Cricetulus barabensis griseus</name>
    <dbReference type="NCBI Taxonomy" id="10029"/>
    <lineage>
        <taxon>Eukaryota</taxon>
        <taxon>Metazoa</taxon>
        <taxon>Chordata</taxon>
        <taxon>Craniata</taxon>
        <taxon>Vertebrata</taxon>
        <taxon>Euteleostomi</taxon>
        <taxon>Mammalia</taxon>
        <taxon>Eutheria</taxon>
        <taxon>Euarchontoglires</taxon>
        <taxon>Glires</taxon>
        <taxon>Rodentia</taxon>
        <taxon>Myomorpha</taxon>
        <taxon>Muroidea</taxon>
        <taxon>Cricetidae</taxon>
        <taxon>Cricetinae</taxon>
        <taxon>Cricetulus</taxon>
    </lineage>
</organism>
<gene>
    <name evidence="1" type="ORF">I79_005859</name>
</gene>
<dbReference type="InParanoid" id="G3H6A5"/>